<dbReference type="EMBL" id="JACHEM010000027">
    <property type="protein sequence ID" value="MBB6439707.1"/>
    <property type="molecule type" value="Genomic_DNA"/>
</dbReference>
<dbReference type="AlphaFoldDB" id="A0A7X0LSZ2"/>
<protein>
    <submittedName>
        <fullName evidence="1">Uncharacterized protein</fullName>
    </submittedName>
</protein>
<accession>A0A7X0LSZ2</accession>
<dbReference type="Proteomes" id="UP000540423">
    <property type="component" value="Unassembled WGS sequence"/>
</dbReference>
<reference evidence="1 2" key="1">
    <citation type="submission" date="2020-08" db="EMBL/GenBank/DDBJ databases">
        <title>Genomic Encyclopedia of Type Strains, Phase IV (KMG-IV): sequencing the most valuable type-strain genomes for metagenomic binning, comparative biology and taxonomic classification.</title>
        <authorList>
            <person name="Goeker M."/>
        </authorList>
    </citation>
    <scope>NUCLEOTIDE SEQUENCE [LARGE SCALE GENOMIC DNA]</scope>
    <source>
        <strain evidence="1 2">DSM 40141</strain>
    </source>
</reference>
<name>A0A7X0LSZ2_9ACTN</name>
<organism evidence="1 2">
    <name type="scientific">Streptomyces candidus</name>
    <dbReference type="NCBI Taxonomy" id="67283"/>
    <lineage>
        <taxon>Bacteria</taxon>
        <taxon>Bacillati</taxon>
        <taxon>Actinomycetota</taxon>
        <taxon>Actinomycetes</taxon>
        <taxon>Kitasatosporales</taxon>
        <taxon>Streptomycetaceae</taxon>
        <taxon>Streptomyces</taxon>
    </lineage>
</organism>
<sequence>MAAAAKGKPSGMVDILLTVAGALTLVVAAFSAVIQRLPLSG</sequence>
<evidence type="ECO:0000313" key="1">
    <source>
        <dbReference type="EMBL" id="MBB6439707.1"/>
    </source>
</evidence>
<keyword evidence="2" id="KW-1185">Reference proteome</keyword>
<evidence type="ECO:0000313" key="2">
    <source>
        <dbReference type="Proteomes" id="UP000540423"/>
    </source>
</evidence>
<comment type="caution">
    <text evidence="1">The sequence shown here is derived from an EMBL/GenBank/DDBJ whole genome shotgun (WGS) entry which is preliminary data.</text>
</comment>
<gene>
    <name evidence="1" type="ORF">HNQ79_006219</name>
</gene>
<proteinExistence type="predicted"/>
<feature type="non-terminal residue" evidence="1">
    <location>
        <position position="41"/>
    </location>
</feature>